<gene>
    <name evidence="2" type="ORF">CINCED_3A016142</name>
</gene>
<keyword evidence="3" id="KW-1185">Reference proteome</keyword>
<dbReference type="AlphaFoldDB" id="A0A5E4NJW5"/>
<feature type="region of interest" description="Disordered" evidence="1">
    <location>
        <begin position="1"/>
        <end position="28"/>
    </location>
</feature>
<proteinExistence type="predicted"/>
<dbReference type="EMBL" id="CABPRJ010001977">
    <property type="protein sequence ID" value="VVC42682.1"/>
    <property type="molecule type" value="Genomic_DNA"/>
</dbReference>
<feature type="compositionally biased region" description="Polar residues" evidence="1">
    <location>
        <begin position="12"/>
        <end position="28"/>
    </location>
</feature>
<evidence type="ECO:0000256" key="1">
    <source>
        <dbReference type="SAM" id="MobiDB-lite"/>
    </source>
</evidence>
<evidence type="ECO:0000313" key="2">
    <source>
        <dbReference type="EMBL" id="VVC42682.1"/>
    </source>
</evidence>
<accession>A0A5E4NJW5</accession>
<protein>
    <submittedName>
        <fullName evidence="2">Uncharacterized protein</fullName>
    </submittedName>
</protein>
<organism evidence="2 3">
    <name type="scientific">Cinara cedri</name>
    <dbReference type="NCBI Taxonomy" id="506608"/>
    <lineage>
        <taxon>Eukaryota</taxon>
        <taxon>Metazoa</taxon>
        <taxon>Ecdysozoa</taxon>
        <taxon>Arthropoda</taxon>
        <taxon>Hexapoda</taxon>
        <taxon>Insecta</taxon>
        <taxon>Pterygota</taxon>
        <taxon>Neoptera</taxon>
        <taxon>Paraneoptera</taxon>
        <taxon>Hemiptera</taxon>
        <taxon>Sternorrhyncha</taxon>
        <taxon>Aphidomorpha</taxon>
        <taxon>Aphidoidea</taxon>
        <taxon>Aphididae</taxon>
        <taxon>Lachninae</taxon>
        <taxon>Cinara</taxon>
    </lineage>
</organism>
<evidence type="ECO:0000313" key="3">
    <source>
        <dbReference type="Proteomes" id="UP000325440"/>
    </source>
</evidence>
<reference evidence="2 3" key="1">
    <citation type="submission" date="2019-08" db="EMBL/GenBank/DDBJ databases">
        <authorList>
            <person name="Alioto T."/>
            <person name="Alioto T."/>
            <person name="Gomez Garrido J."/>
        </authorList>
    </citation>
    <scope>NUCLEOTIDE SEQUENCE [LARGE SCALE GENOMIC DNA]</scope>
</reference>
<dbReference type="Proteomes" id="UP000325440">
    <property type="component" value="Unassembled WGS sequence"/>
</dbReference>
<sequence length="73" mass="8431">MKNASFEGEVPSSDSDNNPEVPQINIKQMTNNNSEIVKMLWPSDWSSEQWAEKKTKIYLASLSEWTFGVYNLF</sequence>
<name>A0A5E4NJW5_9HEMI</name>